<dbReference type="Gene3D" id="3.60.15.10">
    <property type="entry name" value="Ribonuclease Z/Hydroxyacylglutathione hydrolase-like"/>
    <property type="match status" value="1"/>
</dbReference>
<name>A0ABP7KQA3_9ACTN</name>
<dbReference type="Proteomes" id="UP001501563">
    <property type="component" value="Unassembled WGS sequence"/>
</dbReference>
<dbReference type="Pfam" id="PF00753">
    <property type="entry name" value="Lactamase_B"/>
    <property type="match status" value="1"/>
</dbReference>
<feature type="domain" description="Metallo-beta-lactamase" evidence="1">
    <location>
        <begin position="24"/>
        <end position="224"/>
    </location>
</feature>
<dbReference type="PANTHER" id="PTHR42951:SF4">
    <property type="entry name" value="ACYL-COENZYME A THIOESTERASE MBLAC2"/>
    <property type="match status" value="1"/>
</dbReference>
<dbReference type="EMBL" id="BAAAZA010000018">
    <property type="protein sequence ID" value="GAA3882399.1"/>
    <property type="molecule type" value="Genomic_DNA"/>
</dbReference>
<evidence type="ECO:0000313" key="3">
    <source>
        <dbReference type="Proteomes" id="UP001501563"/>
    </source>
</evidence>
<dbReference type="PANTHER" id="PTHR42951">
    <property type="entry name" value="METALLO-BETA-LACTAMASE DOMAIN-CONTAINING"/>
    <property type="match status" value="1"/>
</dbReference>
<dbReference type="InterPro" id="IPR050855">
    <property type="entry name" value="NDM-1-like"/>
</dbReference>
<dbReference type="SMART" id="SM00849">
    <property type="entry name" value="Lactamase_B"/>
    <property type="match status" value="1"/>
</dbReference>
<proteinExistence type="predicted"/>
<gene>
    <name evidence="2" type="ORF">GCM10022207_56580</name>
</gene>
<comment type="caution">
    <text evidence="2">The sequence shown here is derived from an EMBL/GenBank/DDBJ whole genome shotgun (WGS) entry which is preliminary data.</text>
</comment>
<dbReference type="InterPro" id="IPR036866">
    <property type="entry name" value="RibonucZ/Hydroxyglut_hydro"/>
</dbReference>
<evidence type="ECO:0000313" key="2">
    <source>
        <dbReference type="EMBL" id="GAA3882399.1"/>
    </source>
</evidence>
<evidence type="ECO:0000259" key="1">
    <source>
        <dbReference type="SMART" id="SM00849"/>
    </source>
</evidence>
<keyword evidence="3" id="KW-1185">Reference proteome</keyword>
<sequence length="233" mass="24969">MATSLSRLSGRVWIHPGDPDPEAVKPCVAVIADDAGSTVVDAGQSPAHARSVKAAMADAGLPAARRLVYTHHHWDHTWGACAWEAEEIVGHESGAALLSAEARRPWSHAYLKEQVAAEPGLGPSFTARARAMSDWADFAVRPPTRTFTDRLVLPGGIEVRHVGGRHAPDSTVVAVPDSGVMLLGDCFYPPPFHLREPGPAAEEIDMGQITALVAEGFDWYVDSHSPPWRPPSA</sequence>
<accession>A0ABP7KQA3</accession>
<dbReference type="RefSeq" id="WP_345552017.1">
    <property type="nucleotide sequence ID" value="NZ_BAAAZA010000018.1"/>
</dbReference>
<dbReference type="InterPro" id="IPR001279">
    <property type="entry name" value="Metallo-B-lactamas"/>
</dbReference>
<organism evidence="2 3">
    <name type="scientific">Streptomyces lannensis</name>
    <dbReference type="NCBI Taxonomy" id="766498"/>
    <lineage>
        <taxon>Bacteria</taxon>
        <taxon>Bacillati</taxon>
        <taxon>Actinomycetota</taxon>
        <taxon>Actinomycetes</taxon>
        <taxon>Kitasatosporales</taxon>
        <taxon>Streptomycetaceae</taxon>
        <taxon>Streptomyces</taxon>
    </lineage>
</organism>
<dbReference type="SUPFAM" id="SSF56281">
    <property type="entry name" value="Metallo-hydrolase/oxidoreductase"/>
    <property type="match status" value="1"/>
</dbReference>
<protein>
    <submittedName>
        <fullName evidence="2">MBL fold metallo-hydrolase</fullName>
    </submittedName>
</protein>
<reference evidence="3" key="1">
    <citation type="journal article" date="2019" name="Int. J. Syst. Evol. Microbiol.">
        <title>The Global Catalogue of Microorganisms (GCM) 10K type strain sequencing project: providing services to taxonomists for standard genome sequencing and annotation.</title>
        <authorList>
            <consortium name="The Broad Institute Genomics Platform"/>
            <consortium name="The Broad Institute Genome Sequencing Center for Infectious Disease"/>
            <person name="Wu L."/>
            <person name="Ma J."/>
        </authorList>
    </citation>
    <scope>NUCLEOTIDE SEQUENCE [LARGE SCALE GENOMIC DNA]</scope>
    <source>
        <strain evidence="3">JCM 16578</strain>
    </source>
</reference>